<keyword evidence="3" id="KW-0133">Cell shape</keyword>
<dbReference type="InterPro" id="IPR050644">
    <property type="entry name" value="PG_Glycine_Bridge_Synth"/>
</dbReference>
<dbReference type="PANTHER" id="PTHR36174">
    <property type="entry name" value="LIPID II:GLYCINE GLYCYLTRANSFERASE"/>
    <property type="match status" value="1"/>
</dbReference>
<dbReference type="PROSITE" id="PS51191">
    <property type="entry name" value="FEMABX"/>
    <property type="match status" value="1"/>
</dbReference>
<dbReference type="InterPro" id="IPR016181">
    <property type="entry name" value="Acyl_CoA_acyltransferase"/>
</dbReference>
<gene>
    <name evidence="7" type="ORF">ACFOKA_10165</name>
</gene>
<keyword evidence="4" id="KW-0573">Peptidoglycan synthesis</keyword>
<comment type="caution">
    <text evidence="7">The sequence shown here is derived from an EMBL/GenBank/DDBJ whole genome shotgun (WGS) entry which is preliminary data.</text>
</comment>
<evidence type="ECO:0000256" key="6">
    <source>
        <dbReference type="ARBA" id="ARBA00023316"/>
    </source>
</evidence>
<evidence type="ECO:0000256" key="2">
    <source>
        <dbReference type="ARBA" id="ARBA00022679"/>
    </source>
</evidence>
<dbReference type="InterPro" id="IPR003447">
    <property type="entry name" value="FEMABX"/>
</dbReference>
<protein>
    <recommendedName>
        <fullName evidence="9">BioF2-like acetyltransferase domain-containing protein</fullName>
    </recommendedName>
</protein>
<dbReference type="Proteomes" id="UP001595444">
    <property type="component" value="Unassembled WGS sequence"/>
</dbReference>
<sequence>MKMVNSHITFKIGVLNPVEWTDISSESPFPLQQHPCYGLALKKYGANPLQLNIYENEALIGRALVMQRRFLRMIDFSSIFRGPAWCDHTLAPEKKLAVLKALKSQFNPFRWNFLSVMPEEPASDSFKSSMRSIGYRQVVTGFSTVWMDIRPPVATLRKALKGKWRNQLKTAEKNTIDISIGGKKPHQYSWLLEKEALQRRERQYQGVPVGLVTAYSEAGTAKNRAGILSVTALSDRNKIAGAVFLLHGNSATYHIGWVGEEGRQKNAQNRVLWEGICALKEANISFLDLGGLNTADLAGIARFKLGLGTAPTSLAGTYI</sequence>
<evidence type="ECO:0000313" key="8">
    <source>
        <dbReference type="Proteomes" id="UP001595444"/>
    </source>
</evidence>
<dbReference type="PANTHER" id="PTHR36174:SF1">
    <property type="entry name" value="LIPID II:GLYCINE GLYCYLTRANSFERASE"/>
    <property type="match status" value="1"/>
</dbReference>
<dbReference type="SUPFAM" id="SSF55729">
    <property type="entry name" value="Acyl-CoA N-acyltransferases (Nat)"/>
    <property type="match status" value="1"/>
</dbReference>
<evidence type="ECO:0000256" key="4">
    <source>
        <dbReference type="ARBA" id="ARBA00022984"/>
    </source>
</evidence>
<comment type="similarity">
    <text evidence="1">Belongs to the FemABX family.</text>
</comment>
<evidence type="ECO:0000313" key="7">
    <source>
        <dbReference type="EMBL" id="MFC3052268.1"/>
    </source>
</evidence>
<dbReference type="Gene3D" id="3.40.630.30">
    <property type="match status" value="1"/>
</dbReference>
<keyword evidence="8" id="KW-1185">Reference proteome</keyword>
<evidence type="ECO:0000256" key="5">
    <source>
        <dbReference type="ARBA" id="ARBA00023315"/>
    </source>
</evidence>
<keyword evidence="2" id="KW-0808">Transferase</keyword>
<name>A0ABV7D506_9PROT</name>
<evidence type="ECO:0000256" key="3">
    <source>
        <dbReference type="ARBA" id="ARBA00022960"/>
    </source>
</evidence>
<organism evidence="7 8">
    <name type="scientific">Kordiimonas pumila</name>
    <dbReference type="NCBI Taxonomy" id="2161677"/>
    <lineage>
        <taxon>Bacteria</taxon>
        <taxon>Pseudomonadati</taxon>
        <taxon>Pseudomonadota</taxon>
        <taxon>Alphaproteobacteria</taxon>
        <taxon>Kordiimonadales</taxon>
        <taxon>Kordiimonadaceae</taxon>
        <taxon>Kordiimonas</taxon>
    </lineage>
</organism>
<reference evidence="8" key="1">
    <citation type="journal article" date="2019" name="Int. J. Syst. Evol. Microbiol.">
        <title>The Global Catalogue of Microorganisms (GCM) 10K type strain sequencing project: providing services to taxonomists for standard genome sequencing and annotation.</title>
        <authorList>
            <consortium name="The Broad Institute Genomics Platform"/>
            <consortium name="The Broad Institute Genome Sequencing Center for Infectious Disease"/>
            <person name="Wu L."/>
            <person name="Ma J."/>
        </authorList>
    </citation>
    <scope>NUCLEOTIDE SEQUENCE [LARGE SCALE GENOMIC DNA]</scope>
    <source>
        <strain evidence="8">KCTC 62164</strain>
    </source>
</reference>
<proteinExistence type="inferred from homology"/>
<keyword evidence="6" id="KW-0961">Cell wall biogenesis/degradation</keyword>
<evidence type="ECO:0008006" key="9">
    <source>
        <dbReference type="Google" id="ProtNLM"/>
    </source>
</evidence>
<dbReference type="EMBL" id="JBHRSL010000010">
    <property type="protein sequence ID" value="MFC3052268.1"/>
    <property type="molecule type" value="Genomic_DNA"/>
</dbReference>
<keyword evidence="5" id="KW-0012">Acyltransferase</keyword>
<dbReference type="RefSeq" id="WP_194214055.1">
    <property type="nucleotide sequence ID" value="NZ_CP061205.1"/>
</dbReference>
<evidence type="ECO:0000256" key="1">
    <source>
        <dbReference type="ARBA" id="ARBA00009943"/>
    </source>
</evidence>
<accession>A0ABV7D506</accession>